<evidence type="ECO:0000313" key="3">
    <source>
        <dbReference type="Proteomes" id="UP001156641"/>
    </source>
</evidence>
<reference evidence="3" key="1">
    <citation type="journal article" date="2019" name="Int. J. Syst. Evol. Microbiol.">
        <title>The Global Catalogue of Microorganisms (GCM) 10K type strain sequencing project: providing services to taxonomists for standard genome sequencing and annotation.</title>
        <authorList>
            <consortium name="The Broad Institute Genomics Platform"/>
            <consortium name="The Broad Institute Genome Sequencing Center for Infectious Disease"/>
            <person name="Wu L."/>
            <person name="Ma J."/>
        </authorList>
    </citation>
    <scope>NUCLEOTIDE SEQUENCE [LARGE SCALE GENOMIC DNA]</scope>
    <source>
        <strain evidence="3">NBRC 112502</strain>
    </source>
</reference>
<dbReference type="RefSeq" id="WP_284259686.1">
    <property type="nucleotide sequence ID" value="NZ_BSOS01000096.1"/>
</dbReference>
<evidence type="ECO:0000313" key="2">
    <source>
        <dbReference type="EMBL" id="GLR68825.1"/>
    </source>
</evidence>
<comment type="caution">
    <text evidence="2">The sequence shown here is derived from an EMBL/GenBank/DDBJ whole genome shotgun (WGS) entry which is preliminary data.</text>
</comment>
<organism evidence="2 3">
    <name type="scientific">Acidocella aquatica</name>
    <dbReference type="NCBI Taxonomy" id="1922313"/>
    <lineage>
        <taxon>Bacteria</taxon>
        <taxon>Pseudomonadati</taxon>
        <taxon>Pseudomonadota</taxon>
        <taxon>Alphaproteobacteria</taxon>
        <taxon>Acetobacterales</taxon>
        <taxon>Acidocellaceae</taxon>
        <taxon>Acidocella</taxon>
    </lineage>
</organism>
<dbReference type="InterPro" id="IPR048037">
    <property type="entry name" value="DmmA-like_C"/>
</dbReference>
<sequence>MNKSRPLYKPFALDLTGREHLVVTDQSEPPVTLDLTLSNISLWNVRTIAPGIQAPPAGRHRAFRAVPEMHAFLTHHLARASVGLRLYALGSEPFIWDTYNIGSAAGLTSAEMFLTQSGPPRRRVYCCHCKTMIGDVTQTIALCPGCGSSLQVRDHFSRRLAAFMGVKVDAEIPGDIPLPELLAS</sequence>
<name>A0ABQ6AFM7_9PROT</name>
<accession>A0ABQ6AFM7</accession>
<feature type="domain" description="Dimethylamine monooxygenase subunit DmmA-like C-terminal" evidence="1">
    <location>
        <begin position="123"/>
        <end position="166"/>
    </location>
</feature>
<dbReference type="Pfam" id="PF22289">
    <property type="entry name" value="DmmA-like_C"/>
    <property type="match status" value="1"/>
</dbReference>
<dbReference type="Proteomes" id="UP001156641">
    <property type="component" value="Unassembled WGS sequence"/>
</dbReference>
<proteinExistence type="predicted"/>
<protein>
    <recommendedName>
        <fullName evidence="1">Dimethylamine monooxygenase subunit DmmA-like C-terminal domain-containing protein</fullName>
    </recommendedName>
</protein>
<keyword evidence="3" id="KW-1185">Reference proteome</keyword>
<evidence type="ECO:0000259" key="1">
    <source>
        <dbReference type="Pfam" id="PF22289"/>
    </source>
</evidence>
<gene>
    <name evidence="2" type="ORF">GCM10010909_35070</name>
</gene>
<dbReference type="NCBIfam" id="NF041259">
    <property type="entry name" value="mono_DmmA_fam"/>
    <property type="match status" value="1"/>
</dbReference>
<dbReference type="EMBL" id="BSOS01000096">
    <property type="protein sequence ID" value="GLR68825.1"/>
    <property type="molecule type" value="Genomic_DNA"/>
</dbReference>